<proteinExistence type="predicted"/>
<protein>
    <recommendedName>
        <fullName evidence="3">Cyclic lactone autoinducer peptide</fullName>
    </recommendedName>
</protein>
<dbReference type="AlphaFoldDB" id="A0A1V2A6A6"/>
<keyword evidence="2" id="KW-1185">Reference proteome</keyword>
<sequence>MVGVIASVIVLIAKAEISSASSLIFYQPTLPEKQD</sequence>
<organism evidence="1 2">
    <name type="scientific">Domibacillus epiphyticus</name>
    <dbReference type="NCBI Taxonomy" id="1714355"/>
    <lineage>
        <taxon>Bacteria</taxon>
        <taxon>Bacillati</taxon>
        <taxon>Bacillota</taxon>
        <taxon>Bacilli</taxon>
        <taxon>Bacillales</taxon>
        <taxon>Bacillaceae</taxon>
        <taxon>Domibacillus</taxon>
    </lineage>
</organism>
<evidence type="ECO:0000313" key="2">
    <source>
        <dbReference type="Proteomes" id="UP000188613"/>
    </source>
</evidence>
<dbReference type="Proteomes" id="UP000188613">
    <property type="component" value="Unassembled WGS sequence"/>
</dbReference>
<accession>A0A1V2A6A6</accession>
<comment type="caution">
    <text evidence="1">The sequence shown here is derived from an EMBL/GenBank/DDBJ whole genome shotgun (WGS) entry which is preliminary data.</text>
</comment>
<dbReference type="NCBIfam" id="TIGR04223">
    <property type="entry name" value="quorum_AgrD"/>
    <property type="match status" value="1"/>
</dbReference>
<evidence type="ECO:0000313" key="1">
    <source>
        <dbReference type="EMBL" id="OMP66516.1"/>
    </source>
</evidence>
<evidence type="ECO:0008006" key="3">
    <source>
        <dbReference type="Google" id="ProtNLM"/>
    </source>
</evidence>
<dbReference type="InterPro" id="IPR009229">
    <property type="entry name" value="AgrD"/>
</dbReference>
<name>A0A1V2A6A6_9BACI</name>
<dbReference type="EMBL" id="MSFI01000020">
    <property type="protein sequence ID" value="OMP66516.1"/>
    <property type="molecule type" value="Genomic_DNA"/>
</dbReference>
<reference evidence="1 2" key="1">
    <citation type="submission" date="2016-12" db="EMBL/GenBank/DDBJ databases">
        <title>Domibacillus sp. SAB 38T whole genome sequencing.</title>
        <authorList>
            <person name="Verma A."/>
            <person name="Ojha A.K."/>
            <person name="Krishnamurthi S."/>
        </authorList>
    </citation>
    <scope>NUCLEOTIDE SEQUENCE [LARGE SCALE GENOMIC DNA]</scope>
    <source>
        <strain evidence="1 2">SAB 38</strain>
    </source>
</reference>
<dbReference type="STRING" id="1714355.BTO28_12105"/>
<gene>
    <name evidence="1" type="ORF">BTO28_12105</name>
</gene>